<evidence type="ECO:0000256" key="3">
    <source>
        <dbReference type="PIRSR" id="PIRSR001112-1"/>
    </source>
</evidence>
<dbReference type="EMBL" id="GG698935">
    <property type="protein sequence ID" value="EEU35733.1"/>
    <property type="molecule type" value="Genomic_DNA"/>
</dbReference>
<dbReference type="InterPro" id="IPR010497">
    <property type="entry name" value="Epoxide_hydro_N"/>
</dbReference>
<evidence type="ECO:0000313" key="7">
    <source>
        <dbReference type="Proteomes" id="UP000005206"/>
    </source>
</evidence>
<evidence type="ECO:0000259" key="5">
    <source>
        <dbReference type="Pfam" id="PF06441"/>
    </source>
</evidence>
<dbReference type="HOGENOM" id="CLU_019414_0_0_1"/>
<dbReference type="OMA" id="WVELMGR"/>
<feature type="chain" id="PRO_5002989335" description="Epoxide hydrolase N-terminal domain-containing protein" evidence="4">
    <location>
        <begin position="19"/>
        <end position="421"/>
    </location>
</feature>
<evidence type="ECO:0000256" key="2">
    <source>
        <dbReference type="ARBA" id="ARBA00022801"/>
    </source>
</evidence>
<dbReference type="OrthoDB" id="7130006at2759"/>
<evidence type="ECO:0000256" key="1">
    <source>
        <dbReference type="ARBA" id="ARBA00010088"/>
    </source>
</evidence>
<dbReference type="STRING" id="660122.C7ZJN2"/>
<evidence type="ECO:0000313" key="6">
    <source>
        <dbReference type="EMBL" id="EEU35733.1"/>
    </source>
</evidence>
<dbReference type="InterPro" id="IPR000639">
    <property type="entry name" value="Epox_hydrolase-like"/>
</dbReference>
<keyword evidence="4" id="KW-0732">Signal</keyword>
<evidence type="ECO:0000256" key="4">
    <source>
        <dbReference type="SAM" id="SignalP"/>
    </source>
</evidence>
<feature type="active site" description="Proton donor" evidence="3">
    <location>
        <position position="333"/>
    </location>
</feature>
<dbReference type="VEuPathDB" id="FungiDB:NECHADRAFT_44291"/>
<dbReference type="InterPro" id="IPR016292">
    <property type="entry name" value="Epoxide_hydrolase"/>
</dbReference>
<protein>
    <recommendedName>
        <fullName evidence="5">Epoxide hydrolase N-terminal domain-containing protein</fullName>
    </recommendedName>
</protein>
<dbReference type="PIRSF" id="PIRSF001112">
    <property type="entry name" value="Epoxide_hydrolase"/>
    <property type="match status" value="1"/>
</dbReference>
<dbReference type="PANTHER" id="PTHR21661:SF39">
    <property type="entry name" value="HYDROLASE, PUTATIVE (AFU_ORTHOLOGUE AFUA_3G08960)-RELATED"/>
    <property type="match status" value="1"/>
</dbReference>
<dbReference type="GO" id="GO:0004301">
    <property type="term" value="F:epoxide hydrolase activity"/>
    <property type="evidence" value="ECO:0007669"/>
    <property type="project" value="TreeGrafter"/>
</dbReference>
<name>C7ZJN2_FUSV7</name>
<dbReference type="eggNOG" id="KOG2565">
    <property type="taxonomic scope" value="Eukaryota"/>
</dbReference>
<organism evidence="6 7">
    <name type="scientific">Fusarium vanettenii (strain ATCC MYA-4622 / CBS 123669 / FGSC 9596 / NRRL 45880 / 77-13-4)</name>
    <name type="common">Fusarium solani subsp. pisi</name>
    <dbReference type="NCBI Taxonomy" id="660122"/>
    <lineage>
        <taxon>Eukaryota</taxon>
        <taxon>Fungi</taxon>
        <taxon>Dikarya</taxon>
        <taxon>Ascomycota</taxon>
        <taxon>Pezizomycotina</taxon>
        <taxon>Sordariomycetes</taxon>
        <taxon>Hypocreomycetidae</taxon>
        <taxon>Hypocreales</taxon>
        <taxon>Nectriaceae</taxon>
        <taxon>Fusarium</taxon>
        <taxon>Fusarium solani species complex</taxon>
        <taxon>Fusarium vanettenii</taxon>
    </lineage>
</organism>
<dbReference type="Pfam" id="PF06441">
    <property type="entry name" value="EHN"/>
    <property type="match status" value="1"/>
</dbReference>
<feature type="active site" description="Proton acceptor" evidence="3">
    <location>
        <position position="394"/>
    </location>
</feature>
<keyword evidence="2" id="KW-0378">Hydrolase</keyword>
<dbReference type="GO" id="GO:0097176">
    <property type="term" value="P:epoxide metabolic process"/>
    <property type="evidence" value="ECO:0007669"/>
    <property type="project" value="TreeGrafter"/>
</dbReference>
<feature type="signal peptide" evidence="4">
    <location>
        <begin position="1"/>
        <end position="18"/>
    </location>
</feature>
<dbReference type="KEGG" id="nhe:NECHADRAFT_44291"/>
<sequence>MRCGNLLACFAPLAVASAFSSPPGTAAAALDKFTFRVPDQHIREFQTILAVSKVGSKTWYDDRDDSTFGTTRRWLAGAKQAWLKLDWRKQEKRINSVPNFKLTVNDSDVGPTTLHFAALFSTKEDAIPLLLLHGWPGSFLEFLPILDLLRERYTPETLPYHIIVPSLPHYGLSGGPSHVELTLDAAARLLHQLMADLGFGDGFAVQGGDIGSFLARILCAEYSACKAFHINMLAPASPDELLSPDNLTQEEVDHVQRMLNFTSTGSAYILEHGQRPSTIGLALSSSPLALLSWIGEKLIEWPDQRYPLPLETILTLVGFYWYTDTFPRSLYPYRALAASASSGGYFSVPTSKEKPFGYSVFPAENILVPEAWAEQIYPNLAFYKRHDKARIGGHFAALEQPKALLQDVEEFLAKAWPTHAE</sequence>
<dbReference type="InParanoid" id="C7ZJN2"/>
<dbReference type="Proteomes" id="UP000005206">
    <property type="component" value="Chromosome 7"/>
</dbReference>
<comment type="similarity">
    <text evidence="1">Belongs to the peptidase S33 family.</text>
</comment>
<dbReference type="PRINTS" id="PR00412">
    <property type="entry name" value="EPOXHYDRLASE"/>
</dbReference>
<feature type="domain" description="Epoxide hydrolase N-terminal" evidence="5">
    <location>
        <begin position="31"/>
        <end position="142"/>
    </location>
</feature>
<feature type="active site" description="Nucleophile" evidence="3">
    <location>
        <position position="209"/>
    </location>
</feature>
<keyword evidence="7" id="KW-1185">Reference proteome</keyword>
<dbReference type="RefSeq" id="XP_003041446.1">
    <property type="nucleotide sequence ID" value="XM_003041400.1"/>
</dbReference>
<dbReference type="AlphaFoldDB" id="C7ZJN2"/>
<dbReference type="Gene3D" id="3.40.50.1820">
    <property type="entry name" value="alpha/beta hydrolase"/>
    <property type="match status" value="1"/>
</dbReference>
<accession>C7ZJN2</accession>
<proteinExistence type="inferred from homology"/>
<dbReference type="PANTHER" id="PTHR21661">
    <property type="entry name" value="EPOXIDE HYDROLASE 1-RELATED"/>
    <property type="match status" value="1"/>
</dbReference>
<dbReference type="SUPFAM" id="SSF53474">
    <property type="entry name" value="alpha/beta-Hydrolases"/>
    <property type="match status" value="1"/>
</dbReference>
<dbReference type="GeneID" id="9676316"/>
<dbReference type="InterPro" id="IPR029058">
    <property type="entry name" value="AB_hydrolase_fold"/>
</dbReference>
<reference evidence="6 7" key="1">
    <citation type="journal article" date="2009" name="PLoS Genet.">
        <title>The genome of Nectria haematococca: contribution of supernumerary chromosomes to gene expansion.</title>
        <authorList>
            <person name="Coleman J.J."/>
            <person name="Rounsley S.D."/>
            <person name="Rodriguez-Carres M."/>
            <person name="Kuo A."/>
            <person name="Wasmann C.C."/>
            <person name="Grimwood J."/>
            <person name="Schmutz J."/>
            <person name="Taga M."/>
            <person name="White G.J."/>
            <person name="Zhou S."/>
            <person name="Schwartz D.C."/>
            <person name="Freitag M."/>
            <person name="Ma L.J."/>
            <person name="Danchin E.G."/>
            <person name="Henrissat B."/>
            <person name="Coutinho P.M."/>
            <person name="Nelson D.R."/>
            <person name="Straney D."/>
            <person name="Napoli C.A."/>
            <person name="Barker B.M."/>
            <person name="Gribskov M."/>
            <person name="Rep M."/>
            <person name="Kroken S."/>
            <person name="Molnar I."/>
            <person name="Rensing C."/>
            <person name="Kennell J.C."/>
            <person name="Zamora J."/>
            <person name="Farman M.L."/>
            <person name="Selker E.U."/>
            <person name="Salamov A."/>
            <person name="Shapiro H."/>
            <person name="Pangilinan J."/>
            <person name="Lindquist E."/>
            <person name="Lamers C."/>
            <person name="Grigoriev I.V."/>
            <person name="Geiser D.M."/>
            <person name="Covert S.F."/>
            <person name="Temporini E."/>
            <person name="Vanetten H.D."/>
        </authorList>
    </citation>
    <scope>NUCLEOTIDE SEQUENCE [LARGE SCALE GENOMIC DNA]</scope>
    <source>
        <strain evidence="7">ATCC MYA-4622 / CBS 123669 / FGSC 9596 / NRRL 45880 / 77-13-4</strain>
    </source>
</reference>
<gene>
    <name evidence="6" type="ORF">NECHADRAFT_44291</name>
</gene>